<feature type="compositionally biased region" description="Acidic residues" evidence="1">
    <location>
        <begin position="48"/>
        <end position="62"/>
    </location>
</feature>
<keyword evidence="3" id="KW-1185">Reference proteome</keyword>
<dbReference type="AlphaFoldDB" id="A0A9Q3J237"/>
<proteinExistence type="predicted"/>
<evidence type="ECO:0000313" key="2">
    <source>
        <dbReference type="EMBL" id="MBW0554042.1"/>
    </source>
</evidence>
<dbReference type="EMBL" id="AVOT02060600">
    <property type="protein sequence ID" value="MBW0554042.1"/>
    <property type="molecule type" value="Genomic_DNA"/>
</dbReference>
<reference evidence="2" key="1">
    <citation type="submission" date="2021-03" db="EMBL/GenBank/DDBJ databases">
        <title>Draft genome sequence of rust myrtle Austropuccinia psidii MF-1, a brazilian biotype.</title>
        <authorList>
            <person name="Quecine M.C."/>
            <person name="Pachon D.M.R."/>
            <person name="Bonatelli M.L."/>
            <person name="Correr F.H."/>
            <person name="Franceschini L.M."/>
            <person name="Leite T.F."/>
            <person name="Margarido G.R.A."/>
            <person name="Almeida C.A."/>
            <person name="Ferrarezi J.A."/>
            <person name="Labate C.A."/>
        </authorList>
    </citation>
    <scope>NUCLEOTIDE SEQUENCE</scope>
    <source>
        <strain evidence="2">MF-1</strain>
    </source>
</reference>
<sequence>MINTPCLPNAPMKTWVAFIQLFTFDLVHKPGNTFTMPDWLSRRPKNSEEEDEDSTEFEEEEDLIKPHPGLFAKNVNSLNFSGTQVPNKQEAFLEENARILKYNEKTTIKYRGRI</sequence>
<comment type="caution">
    <text evidence="2">The sequence shown here is derived from an EMBL/GenBank/DDBJ whole genome shotgun (WGS) entry which is preliminary data.</text>
</comment>
<protein>
    <submittedName>
        <fullName evidence="2">Uncharacterized protein</fullName>
    </submittedName>
</protein>
<dbReference type="Proteomes" id="UP000765509">
    <property type="component" value="Unassembled WGS sequence"/>
</dbReference>
<dbReference type="OrthoDB" id="2516665at2759"/>
<name>A0A9Q3J237_9BASI</name>
<accession>A0A9Q3J237</accession>
<gene>
    <name evidence="2" type="ORF">O181_093757</name>
</gene>
<evidence type="ECO:0000256" key="1">
    <source>
        <dbReference type="SAM" id="MobiDB-lite"/>
    </source>
</evidence>
<evidence type="ECO:0000313" key="3">
    <source>
        <dbReference type="Proteomes" id="UP000765509"/>
    </source>
</evidence>
<feature type="region of interest" description="Disordered" evidence="1">
    <location>
        <begin position="34"/>
        <end position="62"/>
    </location>
</feature>
<organism evidence="2 3">
    <name type="scientific">Austropuccinia psidii MF-1</name>
    <dbReference type="NCBI Taxonomy" id="1389203"/>
    <lineage>
        <taxon>Eukaryota</taxon>
        <taxon>Fungi</taxon>
        <taxon>Dikarya</taxon>
        <taxon>Basidiomycota</taxon>
        <taxon>Pucciniomycotina</taxon>
        <taxon>Pucciniomycetes</taxon>
        <taxon>Pucciniales</taxon>
        <taxon>Sphaerophragmiaceae</taxon>
        <taxon>Austropuccinia</taxon>
    </lineage>
</organism>